<dbReference type="GO" id="GO:0043190">
    <property type="term" value="C:ATP-binding cassette (ABC) transporter complex"/>
    <property type="evidence" value="ECO:0007669"/>
    <property type="project" value="TreeGrafter"/>
</dbReference>
<evidence type="ECO:0000313" key="6">
    <source>
        <dbReference type="EMBL" id="ABC80269.1"/>
    </source>
</evidence>
<keyword evidence="2" id="KW-0813">Transport</keyword>
<dbReference type="PROSITE" id="PS00211">
    <property type="entry name" value="ABC_TRANSPORTER_1"/>
    <property type="match status" value="1"/>
</dbReference>
<evidence type="ECO:0000256" key="4">
    <source>
        <dbReference type="ARBA" id="ARBA00022840"/>
    </source>
</evidence>
<dbReference type="GO" id="GO:0005524">
    <property type="term" value="F:ATP binding"/>
    <property type="evidence" value="ECO:0007669"/>
    <property type="project" value="UniProtKB-KW"/>
</dbReference>
<dbReference type="PANTHER" id="PTHR43553">
    <property type="entry name" value="HEAVY METAL TRANSPORTER"/>
    <property type="match status" value="1"/>
</dbReference>
<reference evidence="6 7" key="1">
    <citation type="submission" date="2006-01" db="EMBL/GenBank/DDBJ databases">
        <title>Complete sequence of Anaeromyxobacter dehalogenans 2CP-C.</title>
        <authorList>
            <consortium name="US DOE Joint Genome Institute"/>
            <person name="Copeland A."/>
            <person name="Lucas S."/>
            <person name="Lapidus A."/>
            <person name="Barry K."/>
            <person name="Detter J.C."/>
            <person name="Glavina T."/>
            <person name="Hammon N."/>
            <person name="Israni S."/>
            <person name="Pitluck S."/>
            <person name="Brettin T."/>
            <person name="Bruce D."/>
            <person name="Han C."/>
            <person name="Tapia R."/>
            <person name="Gilna P."/>
            <person name="Kiss H."/>
            <person name="Schmutz J."/>
            <person name="Larimer F."/>
            <person name="Land M."/>
            <person name="Kyrpides N."/>
            <person name="Anderson I."/>
            <person name="Sanford R.A."/>
            <person name="Ritalahti K.M."/>
            <person name="Thomas H.S."/>
            <person name="Kirby J.R."/>
            <person name="Zhulin I.B."/>
            <person name="Loeffler F.E."/>
            <person name="Richardson P."/>
        </authorList>
    </citation>
    <scope>NUCLEOTIDE SEQUENCE [LARGE SCALE GENOMIC DNA]</scope>
    <source>
        <strain evidence="6 7">2CP-C</strain>
    </source>
</reference>
<dbReference type="RefSeq" id="WP_011419552.1">
    <property type="nucleotide sequence ID" value="NC_007760.1"/>
</dbReference>
<name>Q2IN85_ANADE</name>
<dbReference type="KEGG" id="ade:Adeh_0493"/>
<organism evidence="6 7">
    <name type="scientific">Anaeromyxobacter dehalogenans (strain 2CP-C)</name>
    <dbReference type="NCBI Taxonomy" id="290397"/>
    <lineage>
        <taxon>Bacteria</taxon>
        <taxon>Pseudomonadati</taxon>
        <taxon>Myxococcota</taxon>
        <taxon>Myxococcia</taxon>
        <taxon>Myxococcales</taxon>
        <taxon>Cystobacterineae</taxon>
        <taxon>Anaeromyxobacteraceae</taxon>
        <taxon>Anaeromyxobacter</taxon>
    </lineage>
</organism>
<dbReference type="AlphaFoldDB" id="Q2IN85"/>
<dbReference type="EMBL" id="CP000251">
    <property type="protein sequence ID" value="ABC80269.1"/>
    <property type="molecule type" value="Genomic_DNA"/>
</dbReference>
<dbReference type="eggNOG" id="COG1122">
    <property type="taxonomic scope" value="Bacteria"/>
</dbReference>
<accession>Q2IN85</accession>
<comment type="similarity">
    <text evidence="1">Belongs to the ABC transporter superfamily.</text>
</comment>
<protein>
    <submittedName>
        <fullName evidence="6">ABC transporter, ATPase subunit</fullName>
    </submittedName>
</protein>
<dbReference type="InterPro" id="IPR003439">
    <property type="entry name" value="ABC_transporter-like_ATP-bd"/>
</dbReference>
<evidence type="ECO:0000256" key="3">
    <source>
        <dbReference type="ARBA" id="ARBA00022741"/>
    </source>
</evidence>
<dbReference type="STRING" id="290397.Adeh_0493"/>
<sequence>MEFEVDVRRMELRGRPVLRDVRFSVAAGERVVLLGVNGCGKTTLLKLMDGLAFPQEGAVRWRGRPLEPAALAGAAFRRAFRGEVGLLFQNVDAMLFNPSVADEIAFGPRQLGVPEAEVEARVARWAGAFGLTALQERPPFELSGGEKKRVAMAALMAVGPKVLLLDEPTAGLDPASAGRLVDFLAGLEGTTVVTSTHHLTLAEELGTRAVLLGPDRPGVLHDGPTGALVRDERALVESGLAHRHVHAHGAEVHAHFHVHDTE</sequence>
<evidence type="ECO:0000256" key="2">
    <source>
        <dbReference type="ARBA" id="ARBA00022448"/>
    </source>
</evidence>
<feature type="domain" description="ABC transporter" evidence="5">
    <location>
        <begin position="2"/>
        <end position="247"/>
    </location>
</feature>
<evidence type="ECO:0000313" key="7">
    <source>
        <dbReference type="Proteomes" id="UP000001935"/>
    </source>
</evidence>
<evidence type="ECO:0000259" key="5">
    <source>
        <dbReference type="PROSITE" id="PS50893"/>
    </source>
</evidence>
<keyword evidence="4" id="KW-0067">ATP-binding</keyword>
<evidence type="ECO:0000256" key="1">
    <source>
        <dbReference type="ARBA" id="ARBA00005417"/>
    </source>
</evidence>
<dbReference type="InterPro" id="IPR050095">
    <property type="entry name" value="ECF_ABC_transporter_ATP-bd"/>
</dbReference>
<dbReference type="HOGENOM" id="CLU_000604_1_22_7"/>
<dbReference type="Gene3D" id="3.40.50.300">
    <property type="entry name" value="P-loop containing nucleotide triphosphate hydrolases"/>
    <property type="match status" value="1"/>
</dbReference>
<keyword evidence="3" id="KW-0547">Nucleotide-binding</keyword>
<dbReference type="PROSITE" id="PS50893">
    <property type="entry name" value="ABC_TRANSPORTER_2"/>
    <property type="match status" value="1"/>
</dbReference>
<dbReference type="CDD" id="cd03225">
    <property type="entry name" value="ABC_cobalt_CbiO_domain1"/>
    <property type="match status" value="1"/>
</dbReference>
<dbReference type="SMART" id="SM00382">
    <property type="entry name" value="AAA"/>
    <property type="match status" value="1"/>
</dbReference>
<dbReference type="InterPro" id="IPR003593">
    <property type="entry name" value="AAA+_ATPase"/>
</dbReference>
<dbReference type="InterPro" id="IPR015856">
    <property type="entry name" value="ABC_transpr_CbiO/EcfA_su"/>
</dbReference>
<dbReference type="InterPro" id="IPR027417">
    <property type="entry name" value="P-loop_NTPase"/>
</dbReference>
<dbReference type="GO" id="GO:0016887">
    <property type="term" value="F:ATP hydrolysis activity"/>
    <property type="evidence" value="ECO:0007669"/>
    <property type="project" value="InterPro"/>
</dbReference>
<dbReference type="PANTHER" id="PTHR43553:SF24">
    <property type="entry name" value="ENERGY-COUPLING FACTOR TRANSPORTER ATP-BINDING PROTEIN ECFA1"/>
    <property type="match status" value="1"/>
</dbReference>
<dbReference type="InterPro" id="IPR017871">
    <property type="entry name" value="ABC_transporter-like_CS"/>
</dbReference>
<dbReference type="Proteomes" id="UP000001935">
    <property type="component" value="Chromosome"/>
</dbReference>
<dbReference type="GO" id="GO:0042626">
    <property type="term" value="F:ATPase-coupled transmembrane transporter activity"/>
    <property type="evidence" value="ECO:0007669"/>
    <property type="project" value="TreeGrafter"/>
</dbReference>
<gene>
    <name evidence="6" type="ordered locus">Adeh_0493</name>
</gene>
<dbReference type="SUPFAM" id="SSF52540">
    <property type="entry name" value="P-loop containing nucleoside triphosphate hydrolases"/>
    <property type="match status" value="1"/>
</dbReference>
<dbReference type="Pfam" id="PF00005">
    <property type="entry name" value="ABC_tran"/>
    <property type="match status" value="1"/>
</dbReference>
<proteinExistence type="inferred from homology"/>